<evidence type="ECO:0000313" key="1">
    <source>
        <dbReference type="EMBL" id="MBC8559314.1"/>
    </source>
</evidence>
<sequence length="85" mass="9681">MHDYFDKLVGQEIRKARLRKGWSQRQLTAKRQAAGCPYLSSASAKLSRVRGIFLSCKSSCFSRYLGMPLEELFPEIPVGVLEMEL</sequence>
<dbReference type="AlphaFoldDB" id="A0A926E397"/>
<reference evidence="1" key="1">
    <citation type="submission" date="2020-08" db="EMBL/GenBank/DDBJ databases">
        <title>Genome public.</title>
        <authorList>
            <person name="Liu C."/>
            <person name="Sun Q."/>
        </authorList>
    </citation>
    <scope>NUCLEOTIDE SEQUENCE</scope>
    <source>
        <strain evidence="1">NSJ-33</strain>
    </source>
</reference>
<accession>A0A926E397</accession>
<dbReference type="Proteomes" id="UP000610760">
    <property type="component" value="Unassembled WGS sequence"/>
</dbReference>
<dbReference type="RefSeq" id="WP_249294213.1">
    <property type="nucleotide sequence ID" value="NZ_JACRSV010000001.1"/>
</dbReference>
<proteinExistence type="predicted"/>
<name>A0A926E397_9FIRM</name>
<keyword evidence="2" id="KW-1185">Reference proteome</keyword>
<gene>
    <name evidence="1" type="ORF">H8710_04430</name>
</gene>
<protein>
    <submittedName>
        <fullName evidence="1">Uncharacterized protein</fullName>
    </submittedName>
</protein>
<dbReference type="EMBL" id="JACRSV010000001">
    <property type="protein sequence ID" value="MBC8559314.1"/>
    <property type="molecule type" value="Genomic_DNA"/>
</dbReference>
<organism evidence="1 2">
    <name type="scientific">Fumia xinanensis</name>
    <dbReference type="NCBI Taxonomy" id="2763659"/>
    <lineage>
        <taxon>Bacteria</taxon>
        <taxon>Bacillati</taxon>
        <taxon>Bacillota</taxon>
        <taxon>Clostridia</taxon>
        <taxon>Eubacteriales</taxon>
        <taxon>Oscillospiraceae</taxon>
        <taxon>Fumia</taxon>
    </lineage>
</organism>
<evidence type="ECO:0000313" key="2">
    <source>
        <dbReference type="Proteomes" id="UP000610760"/>
    </source>
</evidence>
<comment type="caution">
    <text evidence="1">The sequence shown here is derived from an EMBL/GenBank/DDBJ whole genome shotgun (WGS) entry which is preliminary data.</text>
</comment>